<dbReference type="Gene3D" id="2.30.30.40">
    <property type="entry name" value="SH3 Domains"/>
    <property type="match status" value="1"/>
</dbReference>
<dbReference type="PANTHER" id="PTHR14167">
    <property type="entry name" value="SH3 DOMAIN-CONTAINING"/>
    <property type="match status" value="1"/>
</dbReference>
<keyword evidence="5" id="KW-1185">Reference proteome</keyword>
<evidence type="ECO:0000256" key="3">
    <source>
        <dbReference type="SAM" id="MobiDB-lite"/>
    </source>
</evidence>
<keyword evidence="1 2" id="KW-0728">SH3 domain</keyword>
<accession>A0A914PJC5</accession>
<dbReference type="PANTHER" id="PTHR14167:SF116">
    <property type="entry name" value="CAP, ISOFORM AC"/>
    <property type="match status" value="1"/>
</dbReference>
<dbReference type="PRINTS" id="PR00452">
    <property type="entry name" value="SH3DOMAIN"/>
</dbReference>
<evidence type="ECO:0000256" key="2">
    <source>
        <dbReference type="PROSITE-ProRule" id="PRU00192"/>
    </source>
</evidence>
<feature type="compositionally biased region" description="Polar residues" evidence="3">
    <location>
        <begin position="47"/>
        <end position="59"/>
    </location>
</feature>
<dbReference type="GO" id="GO:0016192">
    <property type="term" value="P:vesicle-mediated transport"/>
    <property type="evidence" value="ECO:0007669"/>
    <property type="project" value="UniProtKB-ARBA"/>
</dbReference>
<dbReference type="SMART" id="SM00326">
    <property type="entry name" value="SH3"/>
    <property type="match status" value="1"/>
</dbReference>
<feature type="domain" description="SH3" evidence="4">
    <location>
        <begin position="94"/>
        <end position="151"/>
    </location>
</feature>
<protein>
    <submittedName>
        <fullName evidence="6">SH3 domain-containing protein</fullName>
    </submittedName>
</protein>
<evidence type="ECO:0000259" key="4">
    <source>
        <dbReference type="PROSITE" id="PS50002"/>
    </source>
</evidence>
<feature type="region of interest" description="Disordered" evidence="3">
    <location>
        <begin position="1"/>
        <end position="99"/>
    </location>
</feature>
<dbReference type="AlphaFoldDB" id="A0A914PJC5"/>
<feature type="compositionally biased region" description="Low complexity" evidence="3">
    <location>
        <begin position="21"/>
        <end position="46"/>
    </location>
</feature>
<dbReference type="Proteomes" id="UP000887578">
    <property type="component" value="Unplaced"/>
</dbReference>
<dbReference type="WBParaSite" id="PDA_v2.g18479.t1">
    <property type="protein sequence ID" value="PDA_v2.g18479.t1"/>
    <property type="gene ID" value="PDA_v2.g18479"/>
</dbReference>
<name>A0A914PJC5_9BILA</name>
<evidence type="ECO:0000256" key="1">
    <source>
        <dbReference type="ARBA" id="ARBA00022443"/>
    </source>
</evidence>
<feature type="compositionally biased region" description="Pro residues" evidence="3">
    <location>
        <begin position="79"/>
        <end position="91"/>
    </location>
</feature>
<evidence type="ECO:0000313" key="6">
    <source>
        <dbReference type="WBParaSite" id="PDA_v2.g18479.t1"/>
    </source>
</evidence>
<dbReference type="Pfam" id="PF14604">
    <property type="entry name" value="SH3_9"/>
    <property type="match status" value="1"/>
</dbReference>
<dbReference type="InterPro" id="IPR036028">
    <property type="entry name" value="SH3-like_dom_sf"/>
</dbReference>
<proteinExistence type="predicted"/>
<dbReference type="InterPro" id="IPR001452">
    <property type="entry name" value="SH3_domain"/>
</dbReference>
<organism evidence="5 6">
    <name type="scientific">Panagrolaimus davidi</name>
    <dbReference type="NCBI Taxonomy" id="227884"/>
    <lineage>
        <taxon>Eukaryota</taxon>
        <taxon>Metazoa</taxon>
        <taxon>Ecdysozoa</taxon>
        <taxon>Nematoda</taxon>
        <taxon>Chromadorea</taxon>
        <taxon>Rhabditida</taxon>
        <taxon>Tylenchina</taxon>
        <taxon>Panagrolaimomorpha</taxon>
        <taxon>Panagrolaimoidea</taxon>
        <taxon>Panagrolaimidae</taxon>
        <taxon>Panagrolaimus</taxon>
    </lineage>
</organism>
<reference evidence="6" key="1">
    <citation type="submission" date="2022-11" db="UniProtKB">
        <authorList>
            <consortium name="WormBaseParasite"/>
        </authorList>
    </citation>
    <scope>IDENTIFICATION</scope>
</reference>
<dbReference type="FunFam" id="2.30.30.40:FF:000072">
    <property type="entry name" value="Unconventional Myosin IB"/>
    <property type="match status" value="1"/>
</dbReference>
<sequence length="151" mass="16913">MFCPRYRPASEENSHRPTNGYRPQQQQQARPPPTTYATPQPIIQTTSQPKHFSPQTNGFNPAEILQRNKNASSNAVHPAPAPAIAPRPAPKPKPKGPQVRALYDYDARDLDELTFQEGQLIELISEDPSGWWQGRLGTKTGLFPANYVEKI</sequence>
<dbReference type="PROSITE" id="PS50002">
    <property type="entry name" value="SH3"/>
    <property type="match status" value="1"/>
</dbReference>
<dbReference type="SUPFAM" id="SSF50044">
    <property type="entry name" value="SH3-domain"/>
    <property type="match status" value="1"/>
</dbReference>
<dbReference type="InterPro" id="IPR050384">
    <property type="entry name" value="Endophilin_SH3RF"/>
</dbReference>
<evidence type="ECO:0000313" key="5">
    <source>
        <dbReference type="Proteomes" id="UP000887578"/>
    </source>
</evidence>